<dbReference type="RefSeq" id="XP_030989730.1">
    <property type="nucleotide sequence ID" value="XM_031132958.1"/>
</dbReference>
<evidence type="ECO:0000256" key="1">
    <source>
        <dbReference type="ARBA" id="ARBA00004141"/>
    </source>
</evidence>
<evidence type="ECO:0000256" key="4">
    <source>
        <dbReference type="ARBA" id="ARBA00022989"/>
    </source>
</evidence>
<evidence type="ECO:0000256" key="3">
    <source>
        <dbReference type="ARBA" id="ARBA00022692"/>
    </source>
</evidence>
<feature type="transmembrane region" description="Helical" evidence="6">
    <location>
        <begin position="512"/>
        <end position="531"/>
    </location>
</feature>
<feature type="transmembrane region" description="Helical" evidence="6">
    <location>
        <begin position="217"/>
        <end position="235"/>
    </location>
</feature>
<dbReference type="GeneID" id="41977797"/>
<feature type="transmembrane region" description="Helical" evidence="6">
    <location>
        <begin position="295"/>
        <end position="318"/>
    </location>
</feature>
<feature type="transmembrane region" description="Helical" evidence="6">
    <location>
        <begin position="433"/>
        <end position="459"/>
    </location>
</feature>
<dbReference type="EMBL" id="SKBQ01000082">
    <property type="protein sequence ID" value="TPX08019.1"/>
    <property type="molecule type" value="Genomic_DNA"/>
</dbReference>
<feature type="transmembrane region" description="Helical" evidence="6">
    <location>
        <begin position="255"/>
        <end position="274"/>
    </location>
</feature>
<evidence type="ECO:0008006" key="9">
    <source>
        <dbReference type="Google" id="ProtNLM"/>
    </source>
</evidence>
<dbReference type="OrthoDB" id="3257095at2759"/>
<keyword evidence="2" id="KW-0813">Transport</keyword>
<feature type="transmembrane region" description="Helical" evidence="6">
    <location>
        <begin position="140"/>
        <end position="164"/>
    </location>
</feature>
<feature type="transmembrane region" description="Helical" evidence="6">
    <location>
        <begin position="479"/>
        <end position="500"/>
    </location>
</feature>
<dbReference type="PANTHER" id="PTHR45649">
    <property type="entry name" value="AMINO-ACID PERMEASE BAT1"/>
    <property type="match status" value="1"/>
</dbReference>
<dbReference type="Gene3D" id="1.20.1740.10">
    <property type="entry name" value="Amino acid/polyamine transporter I"/>
    <property type="match status" value="1"/>
</dbReference>
<keyword evidence="3 6" id="KW-0812">Transmembrane</keyword>
<dbReference type="Pfam" id="PF13520">
    <property type="entry name" value="AA_permease_2"/>
    <property type="match status" value="1"/>
</dbReference>
<comment type="subcellular location">
    <subcellularLocation>
        <location evidence="1">Membrane</location>
        <topology evidence="1">Multi-pass membrane protein</topology>
    </subcellularLocation>
</comment>
<dbReference type="PIRSF" id="PIRSF006060">
    <property type="entry name" value="AA_transporter"/>
    <property type="match status" value="1"/>
</dbReference>
<name>A0A507ASX2_9PEZI</name>
<feature type="transmembrane region" description="Helical" evidence="6">
    <location>
        <begin position="184"/>
        <end position="205"/>
    </location>
</feature>
<feature type="transmembrane region" description="Helical" evidence="6">
    <location>
        <begin position="54"/>
        <end position="71"/>
    </location>
</feature>
<dbReference type="PANTHER" id="PTHR45649:SF41">
    <property type="entry name" value="TRANSPORTER, PUTATIVE (EUROFUNG)-RELATED"/>
    <property type="match status" value="1"/>
</dbReference>
<evidence type="ECO:0000256" key="2">
    <source>
        <dbReference type="ARBA" id="ARBA00022448"/>
    </source>
</evidence>
<keyword evidence="8" id="KW-1185">Reference proteome</keyword>
<evidence type="ECO:0000256" key="6">
    <source>
        <dbReference type="SAM" id="Phobius"/>
    </source>
</evidence>
<dbReference type="AlphaFoldDB" id="A0A507ASX2"/>
<reference evidence="7 8" key="1">
    <citation type="submission" date="2019-06" db="EMBL/GenBank/DDBJ databases">
        <title>Draft genome sequence of the filamentous fungus Phialemoniopsis curvata isolated from diesel fuel.</title>
        <authorList>
            <person name="Varaljay V.A."/>
            <person name="Lyon W.J."/>
            <person name="Crouch A.L."/>
            <person name="Drake C.E."/>
            <person name="Hollomon J.M."/>
            <person name="Nadeau L.J."/>
            <person name="Nunn H.S."/>
            <person name="Stevenson B.S."/>
            <person name="Bojanowski C.L."/>
            <person name="Crookes-Goodson W.J."/>
        </authorList>
    </citation>
    <scope>NUCLEOTIDE SEQUENCE [LARGE SCALE GENOMIC DNA]</scope>
    <source>
        <strain evidence="7 8">D216</strain>
    </source>
</reference>
<dbReference type="GO" id="GO:0022857">
    <property type="term" value="F:transmembrane transporter activity"/>
    <property type="evidence" value="ECO:0007669"/>
    <property type="project" value="InterPro"/>
</dbReference>
<dbReference type="Proteomes" id="UP000319257">
    <property type="component" value="Unassembled WGS sequence"/>
</dbReference>
<feature type="transmembrane region" description="Helical" evidence="6">
    <location>
        <begin position="409"/>
        <end position="427"/>
    </location>
</feature>
<evidence type="ECO:0000313" key="7">
    <source>
        <dbReference type="EMBL" id="TPX08019.1"/>
    </source>
</evidence>
<sequence length="549" mass="60723">MSRSGSKDMVIGATNSQDHLEEGFELKDMSKLGGTQADEHDMRMLGRTQVLNRNFRFISTLGFACTLMSTWEISLMTNIFGLANGGPAGLVWGYLFVWLGYMMVFASIAEMASIRRKRAPTSGGQYHWISEFAPRGSQRFISYIVGWISVLGWQVGLASLAFLAGTMIQGLLVLNLGDSYVFEAWHGTLLVIAITAFCIVFNTVLAKRLPMVEGMVLIVHILGFFAVLVPLWTLAPRNSARVVFTEFLNLGEWSTMGLAFMVGLLSPVYTLIGADSAVHMSEEIKDASIVLPRAIMWAAGVNGTMGWIMVITFCFTMGDVLDIIDSPTGYPFIQAFFNVTQSHAGTSIMTAILIVNVTSACISTVATVSRQTWSFARDKGLPFSSFISNKEMKYTNCLRNIKIKPGWNIPLNAVVLTFVISVLLSLINIGSTVAFNAIGSLAISALLGTYIISFVCLVLRRLRKGSSSLPHRRWSLGPWGLWVNLAAVMYLLVVWVFIFFPAHASVTLETMNWNAVIFGGTMIFAVVYYLVWGRKFYTSPVELVRRHED</sequence>
<proteinExistence type="predicted"/>
<evidence type="ECO:0000313" key="8">
    <source>
        <dbReference type="Proteomes" id="UP000319257"/>
    </source>
</evidence>
<feature type="transmembrane region" description="Helical" evidence="6">
    <location>
        <begin position="91"/>
        <end position="109"/>
    </location>
</feature>
<organism evidence="7 8">
    <name type="scientific">Thyridium curvatum</name>
    <dbReference type="NCBI Taxonomy" id="1093900"/>
    <lineage>
        <taxon>Eukaryota</taxon>
        <taxon>Fungi</taxon>
        <taxon>Dikarya</taxon>
        <taxon>Ascomycota</taxon>
        <taxon>Pezizomycotina</taxon>
        <taxon>Sordariomycetes</taxon>
        <taxon>Sordariomycetidae</taxon>
        <taxon>Thyridiales</taxon>
        <taxon>Thyridiaceae</taxon>
        <taxon>Thyridium</taxon>
    </lineage>
</organism>
<gene>
    <name evidence="7" type="ORF">E0L32_010350</name>
</gene>
<dbReference type="InParanoid" id="A0A507ASX2"/>
<protein>
    <recommendedName>
        <fullName evidence="9">Amino acid transporter</fullName>
    </recommendedName>
</protein>
<comment type="caution">
    <text evidence="7">The sequence shown here is derived from an EMBL/GenBank/DDBJ whole genome shotgun (WGS) entry which is preliminary data.</text>
</comment>
<feature type="transmembrane region" description="Helical" evidence="6">
    <location>
        <begin position="348"/>
        <end position="369"/>
    </location>
</feature>
<keyword evidence="5 6" id="KW-0472">Membrane</keyword>
<dbReference type="GO" id="GO:0016020">
    <property type="term" value="C:membrane"/>
    <property type="evidence" value="ECO:0007669"/>
    <property type="project" value="UniProtKB-SubCell"/>
</dbReference>
<accession>A0A507ASX2</accession>
<evidence type="ECO:0000256" key="5">
    <source>
        <dbReference type="ARBA" id="ARBA00023136"/>
    </source>
</evidence>
<dbReference type="STRING" id="1093900.A0A507ASX2"/>
<keyword evidence="4 6" id="KW-1133">Transmembrane helix</keyword>
<dbReference type="InterPro" id="IPR002293">
    <property type="entry name" value="AA/rel_permease1"/>
</dbReference>